<dbReference type="InterPro" id="IPR051401">
    <property type="entry name" value="GtrA_CellWall_Glycosyl"/>
</dbReference>
<evidence type="ECO:0000313" key="9">
    <source>
        <dbReference type="Proteomes" id="UP001595947"/>
    </source>
</evidence>
<evidence type="ECO:0000256" key="4">
    <source>
        <dbReference type="ARBA" id="ARBA00022989"/>
    </source>
</evidence>
<dbReference type="Proteomes" id="UP001595947">
    <property type="component" value="Unassembled WGS sequence"/>
</dbReference>
<organism evidence="8 9">
    <name type="scientific">Actinomycetospora atypica</name>
    <dbReference type="NCBI Taxonomy" id="1290095"/>
    <lineage>
        <taxon>Bacteria</taxon>
        <taxon>Bacillati</taxon>
        <taxon>Actinomycetota</taxon>
        <taxon>Actinomycetes</taxon>
        <taxon>Pseudonocardiales</taxon>
        <taxon>Pseudonocardiaceae</taxon>
        <taxon>Actinomycetospora</taxon>
    </lineage>
</organism>
<proteinExistence type="inferred from homology"/>
<sequence length="148" mass="15922">MTATITALVRYALVGVVNAATYYLVYLAVLGEVGYLTAHIVGLGAAMVVSFFLNCRVTFRVRPSWRRFLLYPASQAVNIAATTIGVVALVTLGVDERIAPLAAAVLAVPASFLAARFVLSHQREVRVPAPVPVFDPDPATLRLTVVRR</sequence>
<evidence type="ECO:0000259" key="7">
    <source>
        <dbReference type="Pfam" id="PF04138"/>
    </source>
</evidence>
<evidence type="ECO:0000256" key="5">
    <source>
        <dbReference type="ARBA" id="ARBA00023136"/>
    </source>
</evidence>
<evidence type="ECO:0000313" key="8">
    <source>
        <dbReference type="EMBL" id="MFC5062733.1"/>
    </source>
</evidence>
<name>A0ABV9YMY4_9PSEU</name>
<evidence type="ECO:0000256" key="3">
    <source>
        <dbReference type="ARBA" id="ARBA00022692"/>
    </source>
</evidence>
<feature type="transmembrane region" description="Helical" evidence="6">
    <location>
        <begin position="35"/>
        <end position="57"/>
    </location>
</feature>
<feature type="domain" description="GtrA/DPMS transmembrane" evidence="7">
    <location>
        <begin position="10"/>
        <end position="118"/>
    </location>
</feature>
<keyword evidence="3 6" id="KW-0812">Transmembrane</keyword>
<dbReference type="RefSeq" id="WP_378036083.1">
    <property type="nucleotide sequence ID" value="NZ_JBHSIV010000009.1"/>
</dbReference>
<feature type="transmembrane region" description="Helical" evidence="6">
    <location>
        <begin position="69"/>
        <end position="92"/>
    </location>
</feature>
<evidence type="ECO:0000256" key="2">
    <source>
        <dbReference type="ARBA" id="ARBA00009399"/>
    </source>
</evidence>
<feature type="transmembrane region" description="Helical" evidence="6">
    <location>
        <begin position="98"/>
        <end position="119"/>
    </location>
</feature>
<reference evidence="9" key="1">
    <citation type="journal article" date="2019" name="Int. J. Syst. Evol. Microbiol.">
        <title>The Global Catalogue of Microorganisms (GCM) 10K type strain sequencing project: providing services to taxonomists for standard genome sequencing and annotation.</title>
        <authorList>
            <consortium name="The Broad Institute Genomics Platform"/>
            <consortium name="The Broad Institute Genome Sequencing Center for Infectious Disease"/>
            <person name="Wu L."/>
            <person name="Ma J."/>
        </authorList>
    </citation>
    <scope>NUCLEOTIDE SEQUENCE [LARGE SCALE GENOMIC DNA]</scope>
    <source>
        <strain evidence="9">CGMCC 4.7093</strain>
    </source>
</reference>
<evidence type="ECO:0000256" key="6">
    <source>
        <dbReference type="SAM" id="Phobius"/>
    </source>
</evidence>
<dbReference type="EMBL" id="JBHSIV010000009">
    <property type="protein sequence ID" value="MFC5062733.1"/>
    <property type="molecule type" value="Genomic_DNA"/>
</dbReference>
<comment type="caution">
    <text evidence="8">The sequence shown here is derived from an EMBL/GenBank/DDBJ whole genome shotgun (WGS) entry which is preliminary data.</text>
</comment>
<dbReference type="PANTHER" id="PTHR38459">
    <property type="entry name" value="PROPHAGE BACTOPRENOL-LINKED GLUCOSE TRANSLOCASE HOMOLOG"/>
    <property type="match status" value="1"/>
</dbReference>
<gene>
    <name evidence="8" type="ORF">ACFPBZ_10995</name>
</gene>
<evidence type="ECO:0000256" key="1">
    <source>
        <dbReference type="ARBA" id="ARBA00004141"/>
    </source>
</evidence>
<comment type="subcellular location">
    <subcellularLocation>
        <location evidence="1">Membrane</location>
        <topology evidence="1">Multi-pass membrane protein</topology>
    </subcellularLocation>
</comment>
<keyword evidence="4 6" id="KW-1133">Transmembrane helix</keyword>
<keyword evidence="5 6" id="KW-0472">Membrane</keyword>
<protein>
    <submittedName>
        <fullName evidence="8">GtrA family protein</fullName>
    </submittedName>
</protein>
<keyword evidence="9" id="KW-1185">Reference proteome</keyword>
<dbReference type="Pfam" id="PF04138">
    <property type="entry name" value="GtrA_DPMS_TM"/>
    <property type="match status" value="1"/>
</dbReference>
<dbReference type="PANTHER" id="PTHR38459:SF1">
    <property type="entry name" value="PROPHAGE BACTOPRENOL-LINKED GLUCOSE TRANSLOCASE HOMOLOG"/>
    <property type="match status" value="1"/>
</dbReference>
<accession>A0ABV9YMY4</accession>
<dbReference type="InterPro" id="IPR007267">
    <property type="entry name" value="GtrA_DPMS_TM"/>
</dbReference>
<comment type="similarity">
    <text evidence="2">Belongs to the GtrA family.</text>
</comment>